<dbReference type="Proteomes" id="UP000265520">
    <property type="component" value="Unassembled WGS sequence"/>
</dbReference>
<name>A0A392PHS8_9FABA</name>
<evidence type="ECO:0000313" key="1">
    <source>
        <dbReference type="EMBL" id="MCI11197.1"/>
    </source>
</evidence>
<dbReference type="PANTHER" id="PTHR11439:SF463">
    <property type="entry name" value="REVERSE TRANSCRIPTASE TY1_COPIA-TYPE DOMAIN-CONTAINING PROTEIN"/>
    <property type="match status" value="1"/>
</dbReference>
<feature type="non-terminal residue" evidence="1">
    <location>
        <position position="1"/>
    </location>
</feature>
<organism evidence="1 2">
    <name type="scientific">Trifolium medium</name>
    <dbReference type="NCBI Taxonomy" id="97028"/>
    <lineage>
        <taxon>Eukaryota</taxon>
        <taxon>Viridiplantae</taxon>
        <taxon>Streptophyta</taxon>
        <taxon>Embryophyta</taxon>
        <taxon>Tracheophyta</taxon>
        <taxon>Spermatophyta</taxon>
        <taxon>Magnoliopsida</taxon>
        <taxon>eudicotyledons</taxon>
        <taxon>Gunneridae</taxon>
        <taxon>Pentapetalae</taxon>
        <taxon>rosids</taxon>
        <taxon>fabids</taxon>
        <taxon>Fabales</taxon>
        <taxon>Fabaceae</taxon>
        <taxon>Papilionoideae</taxon>
        <taxon>50 kb inversion clade</taxon>
        <taxon>NPAAA clade</taxon>
        <taxon>Hologalegina</taxon>
        <taxon>IRL clade</taxon>
        <taxon>Trifolieae</taxon>
        <taxon>Trifolium</taxon>
    </lineage>
</organism>
<reference evidence="1 2" key="1">
    <citation type="journal article" date="2018" name="Front. Plant Sci.">
        <title>Red Clover (Trifolium pratense) and Zigzag Clover (T. medium) - A Picture of Genomic Similarities and Differences.</title>
        <authorList>
            <person name="Dluhosova J."/>
            <person name="Istvanek J."/>
            <person name="Nedelnik J."/>
            <person name="Repkova J."/>
        </authorList>
    </citation>
    <scope>NUCLEOTIDE SEQUENCE [LARGE SCALE GENOMIC DNA]</scope>
    <source>
        <strain evidence="2">cv. 10/8</strain>
        <tissue evidence="1">Leaf</tissue>
    </source>
</reference>
<accession>A0A392PHS8</accession>
<evidence type="ECO:0000313" key="2">
    <source>
        <dbReference type="Proteomes" id="UP000265520"/>
    </source>
</evidence>
<sequence>RYLKFTLNHGLMLKKPIHLQLQAYSDADWGGNIDDKTSTSAFIIYLGGNPISWLSKRQKTVARSSTEAEYRSVANTAAEIMWLLNLLSELGLKSQLPSLFCDNIGTTYLCANPVFHSRMKHIALDYHFVRQLVQMGKLRVAHISTRDQLADILTKPLSRARFSLLRDKIGVTNGDPILRGHNR</sequence>
<comment type="caution">
    <text evidence="1">The sequence shown here is derived from an EMBL/GenBank/DDBJ whole genome shotgun (WGS) entry which is preliminary data.</text>
</comment>
<dbReference type="PANTHER" id="PTHR11439">
    <property type="entry name" value="GAG-POL-RELATED RETROTRANSPOSON"/>
    <property type="match status" value="1"/>
</dbReference>
<proteinExistence type="predicted"/>
<evidence type="ECO:0008006" key="3">
    <source>
        <dbReference type="Google" id="ProtNLM"/>
    </source>
</evidence>
<dbReference type="EMBL" id="LXQA010079220">
    <property type="protein sequence ID" value="MCI11197.1"/>
    <property type="molecule type" value="Genomic_DNA"/>
</dbReference>
<dbReference type="AlphaFoldDB" id="A0A392PHS8"/>
<dbReference type="CDD" id="cd09272">
    <property type="entry name" value="RNase_HI_RT_Ty1"/>
    <property type="match status" value="1"/>
</dbReference>
<protein>
    <recommendedName>
        <fullName evidence="3">Retrovirus-related Pol polyprotein from transposon TNT 1-94</fullName>
    </recommendedName>
</protein>
<keyword evidence="2" id="KW-1185">Reference proteome</keyword>